<dbReference type="RefSeq" id="WP_229162061.1">
    <property type="nucleotide sequence ID" value="NZ_JAJEWP010000005.1"/>
</dbReference>
<evidence type="ECO:0000313" key="1">
    <source>
        <dbReference type="EMBL" id="MCC2617720.1"/>
    </source>
</evidence>
<comment type="caution">
    <text evidence="1">The sequence shown here is derived from an EMBL/GenBank/DDBJ whole genome shotgun (WGS) entry which is preliminary data.</text>
</comment>
<dbReference type="PROSITE" id="PS51257">
    <property type="entry name" value="PROKAR_LIPOPROTEIN"/>
    <property type="match status" value="1"/>
</dbReference>
<name>A0ABS8GAW9_9ALTE</name>
<proteinExistence type="predicted"/>
<keyword evidence="2" id="KW-1185">Reference proteome</keyword>
<dbReference type="Proteomes" id="UP001520878">
    <property type="component" value="Unassembled WGS sequence"/>
</dbReference>
<sequence length="240" mass="25191">MTKDADMHRFWTLPIMLFSLLGCRAEIHLGDPIDPPGSRTVTTDFNNGAGQWRVAVSDVSDSQRDQMLLSTGIAPLPDDVSGQGYRLLFDNPSADAFVFLRYPLSGLPVSTNYRVTASVTLLTRAGTGCAGVGGAPGESVVVKVGAVSQRPQAEGYYLNADKGNGSSGGSDAKVVGHIGSSQLGCDSNNYAAKTLDLSAQQGLSVVSDPQGLVWVFVGLDAGYEGDTSVYLTDIRITLSP</sequence>
<reference evidence="1 2" key="1">
    <citation type="submission" date="2021-10" db="EMBL/GenBank/DDBJ databases">
        <title>Draft genome of Aestuariibacter halophilus JC2043.</title>
        <authorList>
            <person name="Emsley S.A."/>
            <person name="Pfannmuller K.M."/>
            <person name="Ushijima B."/>
            <person name="Saw J.H."/>
            <person name="Videau P."/>
        </authorList>
    </citation>
    <scope>NUCLEOTIDE SEQUENCE [LARGE SCALE GENOMIC DNA]</scope>
    <source>
        <strain evidence="1 2">JC2043</strain>
    </source>
</reference>
<accession>A0ABS8GAW9</accession>
<evidence type="ECO:0000313" key="2">
    <source>
        <dbReference type="Proteomes" id="UP001520878"/>
    </source>
</evidence>
<dbReference type="EMBL" id="JAJEWP010000005">
    <property type="protein sequence ID" value="MCC2617720.1"/>
    <property type="molecule type" value="Genomic_DNA"/>
</dbReference>
<gene>
    <name evidence="1" type="ORF">LJ739_15820</name>
</gene>
<protein>
    <recommendedName>
        <fullName evidence="3">Lipoprotein</fullName>
    </recommendedName>
</protein>
<evidence type="ECO:0008006" key="3">
    <source>
        <dbReference type="Google" id="ProtNLM"/>
    </source>
</evidence>
<organism evidence="1 2">
    <name type="scientific">Fluctibacter halophilus</name>
    <dbReference type="NCBI Taxonomy" id="226011"/>
    <lineage>
        <taxon>Bacteria</taxon>
        <taxon>Pseudomonadati</taxon>
        <taxon>Pseudomonadota</taxon>
        <taxon>Gammaproteobacteria</taxon>
        <taxon>Alteromonadales</taxon>
        <taxon>Alteromonadaceae</taxon>
        <taxon>Fluctibacter</taxon>
    </lineage>
</organism>